<dbReference type="PANTHER" id="PTHR12778">
    <property type="entry name" value="SOLUTE CARRIER FAMILY 33 ACETYL-COA TRANSPORTER -RELATED"/>
    <property type="match status" value="1"/>
</dbReference>
<dbReference type="SUPFAM" id="SSF103473">
    <property type="entry name" value="MFS general substrate transporter"/>
    <property type="match status" value="1"/>
</dbReference>
<dbReference type="InterPro" id="IPR011701">
    <property type="entry name" value="MFS"/>
</dbReference>
<dbReference type="GO" id="GO:0016020">
    <property type="term" value="C:membrane"/>
    <property type="evidence" value="ECO:0007669"/>
    <property type="project" value="UniProtKB-SubCell"/>
</dbReference>
<keyword evidence="4 6" id="KW-1133">Transmembrane helix</keyword>
<dbReference type="Pfam" id="PF07690">
    <property type="entry name" value="MFS_1"/>
    <property type="match status" value="1"/>
</dbReference>
<dbReference type="RefSeq" id="WP_163344443.1">
    <property type="nucleotide sequence ID" value="NZ_CP048409.1"/>
</dbReference>
<feature type="transmembrane region" description="Helical" evidence="6">
    <location>
        <begin position="342"/>
        <end position="362"/>
    </location>
</feature>
<feature type="transmembrane region" description="Helical" evidence="6">
    <location>
        <begin position="283"/>
        <end position="302"/>
    </location>
</feature>
<evidence type="ECO:0000256" key="3">
    <source>
        <dbReference type="ARBA" id="ARBA00022692"/>
    </source>
</evidence>
<evidence type="ECO:0000256" key="1">
    <source>
        <dbReference type="ARBA" id="ARBA00004141"/>
    </source>
</evidence>
<dbReference type="InterPro" id="IPR004752">
    <property type="entry name" value="AmpG_permease/AT-1"/>
</dbReference>
<gene>
    <name evidence="7" type="ORF">G0Q07_01650</name>
</gene>
<evidence type="ECO:0000256" key="6">
    <source>
        <dbReference type="SAM" id="Phobius"/>
    </source>
</evidence>
<keyword evidence="5 6" id="KW-0472">Membrane</keyword>
<accession>A0A6C0RBG2</accession>
<evidence type="ECO:0000313" key="8">
    <source>
        <dbReference type="Proteomes" id="UP000474630"/>
    </source>
</evidence>
<keyword evidence="3 6" id="KW-0812">Transmembrane</keyword>
<evidence type="ECO:0000256" key="5">
    <source>
        <dbReference type="ARBA" id="ARBA00023136"/>
    </source>
</evidence>
<organism evidence="7 8">
    <name type="scientific">Draconibacterium halophilum</name>
    <dbReference type="NCBI Taxonomy" id="2706887"/>
    <lineage>
        <taxon>Bacteria</taxon>
        <taxon>Pseudomonadati</taxon>
        <taxon>Bacteroidota</taxon>
        <taxon>Bacteroidia</taxon>
        <taxon>Marinilabiliales</taxon>
        <taxon>Prolixibacteraceae</taxon>
        <taxon>Draconibacterium</taxon>
    </lineage>
</organism>
<evidence type="ECO:0000256" key="2">
    <source>
        <dbReference type="ARBA" id="ARBA00022448"/>
    </source>
</evidence>
<keyword evidence="8" id="KW-1185">Reference proteome</keyword>
<reference evidence="7 8" key="1">
    <citation type="submission" date="2020-02" db="EMBL/GenBank/DDBJ databases">
        <title>Genome sequencing for Draconibacterium sp. strain M1.</title>
        <authorList>
            <person name="Park S.-J."/>
        </authorList>
    </citation>
    <scope>NUCLEOTIDE SEQUENCE [LARGE SCALE GENOMIC DNA]</scope>
    <source>
        <strain evidence="7 8">M1</strain>
    </source>
</reference>
<evidence type="ECO:0000313" key="7">
    <source>
        <dbReference type="EMBL" id="QIA06511.1"/>
    </source>
</evidence>
<dbReference type="KEGG" id="drc:G0Q07_01650"/>
<sequence length="407" mass="46161">MKQSEIKKYYTLLSLYLAQSIPMSFFSTVIPVIMRMENYSLESIGYIQLIKLPWILKMLWAPMVDKTSKNKRHYRRWIIMSEAFYAVVIMSIGYLNLQTDFTTIIVLMVIAFTASATQDIATDAFAILILNKKERSLGNSMQSAGSFIGTMMGSGVLLIIYHYWGWLWLLRSLGLFVLFALIPVSLYNARNGKELDRSTKNVSPLEFIYFFRQKNIGGHLLLLFLFYSGIIGILTMIKPYFVDLGYDIKEIGIISGIFGTACGVLMTVPAGFLLRKKGITKAVWIFPVINVLVATYFFGLTFTNHPLWLVYIGVALLWGAYAMSSVFVYTMSMHVVRKGREGTDFTIQIVVTHLSSLVIAIMSGKIADALTYRGLFAIEIGLGILILALLPFIFRKSFYLKYEQETD</sequence>
<dbReference type="Proteomes" id="UP000474630">
    <property type="component" value="Chromosome"/>
</dbReference>
<dbReference type="InterPro" id="IPR036259">
    <property type="entry name" value="MFS_trans_sf"/>
</dbReference>
<dbReference type="Gene3D" id="1.20.1250.20">
    <property type="entry name" value="MFS general substrate transporter like domains"/>
    <property type="match status" value="1"/>
</dbReference>
<dbReference type="EMBL" id="CP048409">
    <property type="protein sequence ID" value="QIA06511.1"/>
    <property type="molecule type" value="Genomic_DNA"/>
</dbReference>
<feature type="transmembrane region" description="Helical" evidence="6">
    <location>
        <begin position="220"/>
        <end position="241"/>
    </location>
</feature>
<dbReference type="GO" id="GO:0022857">
    <property type="term" value="F:transmembrane transporter activity"/>
    <property type="evidence" value="ECO:0007669"/>
    <property type="project" value="InterPro"/>
</dbReference>
<comment type="subcellular location">
    <subcellularLocation>
        <location evidence="1">Membrane</location>
        <topology evidence="1">Multi-pass membrane protein</topology>
    </subcellularLocation>
</comment>
<dbReference type="AlphaFoldDB" id="A0A6C0RBG2"/>
<feature type="transmembrane region" description="Helical" evidence="6">
    <location>
        <begin position="308"/>
        <end position="330"/>
    </location>
</feature>
<feature type="transmembrane region" description="Helical" evidence="6">
    <location>
        <begin position="103"/>
        <end position="131"/>
    </location>
</feature>
<dbReference type="CDD" id="cd17485">
    <property type="entry name" value="MFS_MFSD3"/>
    <property type="match status" value="1"/>
</dbReference>
<feature type="transmembrane region" description="Helical" evidence="6">
    <location>
        <begin position="143"/>
        <end position="164"/>
    </location>
</feature>
<name>A0A6C0RBG2_9BACT</name>
<feature type="transmembrane region" description="Helical" evidence="6">
    <location>
        <begin position="253"/>
        <end position="274"/>
    </location>
</feature>
<evidence type="ECO:0000256" key="4">
    <source>
        <dbReference type="ARBA" id="ARBA00022989"/>
    </source>
</evidence>
<dbReference type="PANTHER" id="PTHR12778:SF10">
    <property type="entry name" value="MAJOR FACILITATOR SUPERFAMILY DOMAIN-CONTAINING PROTEIN 3"/>
    <property type="match status" value="1"/>
</dbReference>
<feature type="transmembrane region" description="Helical" evidence="6">
    <location>
        <begin position="170"/>
        <end position="189"/>
    </location>
</feature>
<feature type="transmembrane region" description="Helical" evidence="6">
    <location>
        <begin position="77"/>
        <end position="97"/>
    </location>
</feature>
<feature type="transmembrane region" description="Helical" evidence="6">
    <location>
        <begin position="46"/>
        <end position="65"/>
    </location>
</feature>
<feature type="transmembrane region" description="Helical" evidence="6">
    <location>
        <begin position="12"/>
        <end position="34"/>
    </location>
</feature>
<keyword evidence="2" id="KW-0813">Transport</keyword>
<protein>
    <submittedName>
        <fullName evidence="7">MFS transporter</fullName>
    </submittedName>
</protein>
<proteinExistence type="predicted"/>
<feature type="transmembrane region" description="Helical" evidence="6">
    <location>
        <begin position="374"/>
        <end position="394"/>
    </location>
</feature>